<evidence type="ECO:0000313" key="4">
    <source>
        <dbReference type="Proteomes" id="UP000321258"/>
    </source>
</evidence>
<dbReference type="RefSeq" id="WP_147078205.1">
    <property type="nucleotide sequence ID" value="NZ_BJZT01000015.1"/>
</dbReference>
<dbReference type="OrthoDB" id="8006097at2"/>
<feature type="chain" id="PRO_5022174788" evidence="2">
    <location>
        <begin position="23"/>
        <end position="104"/>
    </location>
</feature>
<evidence type="ECO:0000256" key="2">
    <source>
        <dbReference type="SAM" id="SignalP"/>
    </source>
</evidence>
<comment type="caution">
    <text evidence="3">The sequence shown here is derived from an EMBL/GenBank/DDBJ whole genome shotgun (WGS) entry which is preliminary data.</text>
</comment>
<name>A0A512INL9_9HYPH</name>
<protein>
    <submittedName>
        <fullName evidence="3">Uncharacterized protein</fullName>
    </submittedName>
</protein>
<sequence length="104" mass="9471">MTRMTMALAGALGLALAGPALAQITTGGAANTGVAPPPVVGGVPAGTVRSGTLDTRSPEAPAGNAASRSNASVPGTTPDVNIGGTPTSGPPGTGGAAGGPSLGN</sequence>
<feature type="compositionally biased region" description="Polar residues" evidence="1">
    <location>
        <begin position="66"/>
        <end position="79"/>
    </location>
</feature>
<feature type="signal peptide" evidence="2">
    <location>
        <begin position="1"/>
        <end position="22"/>
    </location>
</feature>
<keyword evidence="4" id="KW-1185">Reference proteome</keyword>
<dbReference type="Proteomes" id="UP000321258">
    <property type="component" value="Unassembled WGS sequence"/>
</dbReference>
<reference evidence="3 4" key="1">
    <citation type="submission" date="2019-07" db="EMBL/GenBank/DDBJ databases">
        <title>Whole genome shotgun sequence of Methylobacterium haplocladii NBRC 107714.</title>
        <authorList>
            <person name="Hosoyama A."/>
            <person name="Uohara A."/>
            <person name="Ohji S."/>
            <person name="Ichikawa N."/>
        </authorList>
    </citation>
    <scope>NUCLEOTIDE SEQUENCE [LARGE SCALE GENOMIC DNA]</scope>
    <source>
        <strain evidence="3 4">NBRC 107714</strain>
    </source>
</reference>
<evidence type="ECO:0000256" key="1">
    <source>
        <dbReference type="SAM" id="MobiDB-lite"/>
    </source>
</evidence>
<organism evidence="3 4">
    <name type="scientific">Methylobacterium haplocladii</name>
    <dbReference type="NCBI Taxonomy" id="1176176"/>
    <lineage>
        <taxon>Bacteria</taxon>
        <taxon>Pseudomonadati</taxon>
        <taxon>Pseudomonadota</taxon>
        <taxon>Alphaproteobacteria</taxon>
        <taxon>Hyphomicrobiales</taxon>
        <taxon>Methylobacteriaceae</taxon>
        <taxon>Methylobacterium</taxon>
    </lineage>
</organism>
<feature type="compositionally biased region" description="Low complexity" evidence="1">
    <location>
        <begin position="27"/>
        <end position="48"/>
    </location>
</feature>
<gene>
    <name evidence="3" type="ORF">MHA02_16910</name>
</gene>
<accession>A0A512INL9</accession>
<dbReference type="EMBL" id="BJZT01000015">
    <property type="protein sequence ID" value="GEO99303.1"/>
    <property type="molecule type" value="Genomic_DNA"/>
</dbReference>
<feature type="region of interest" description="Disordered" evidence="1">
    <location>
        <begin position="27"/>
        <end position="104"/>
    </location>
</feature>
<proteinExistence type="predicted"/>
<evidence type="ECO:0000313" key="3">
    <source>
        <dbReference type="EMBL" id="GEO99303.1"/>
    </source>
</evidence>
<keyword evidence="2" id="KW-0732">Signal</keyword>
<dbReference type="AlphaFoldDB" id="A0A512INL9"/>
<feature type="compositionally biased region" description="Gly residues" evidence="1">
    <location>
        <begin position="91"/>
        <end position="104"/>
    </location>
</feature>